<reference evidence="9" key="1">
    <citation type="journal article" date="2019" name="Int. J. Syst. Evol. Microbiol.">
        <title>The Global Catalogue of Microorganisms (GCM) 10K type strain sequencing project: providing services to taxonomists for standard genome sequencing and annotation.</title>
        <authorList>
            <consortium name="The Broad Institute Genomics Platform"/>
            <consortium name="The Broad Institute Genome Sequencing Center for Infectious Disease"/>
            <person name="Wu L."/>
            <person name="Ma J."/>
        </authorList>
    </citation>
    <scope>NUCLEOTIDE SEQUENCE [LARGE SCALE GENOMIC DNA]</scope>
    <source>
        <strain evidence="9">KCTC 52473</strain>
    </source>
</reference>
<keyword evidence="4" id="KW-0319">Glycerol metabolism</keyword>
<keyword evidence="5 8" id="KW-0378">Hydrolase</keyword>
<dbReference type="Pfam" id="PF03009">
    <property type="entry name" value="GDPD"/>
    <property type="match status" value="1"/>
</dbReference>
<dbReference type="RefSeq" id="WP_376918711.1">
    <property type="nucleotide sequence ID" value="NZ_JBHRSW010000005.1"/>
</dbReference>
<accession>A0ABV7FN64</accession>
<protein>
    <recommendedName>
        <fullName evidence="2">glycerophosphodiester phosphodiesterase</fullName>
        <ecNumber evidence="2">3.1.4.46</ecNumber>
    </recommendedName>
</protein>
<dbReference type="InterPro" id="IPR030395">
    <property type="entry name" value="GP_PDE_dom"/>
</dbReference>
<dbReference type="PROSITE" id="PS51704">
    <property type="entry name" value="GP_PDE"/>
    <property type="match status" value="1"/>
</dbReference>
<sequence>MRKLNQLIFVILLSHYSFTLWAFDIIAHRGASGFLPEHTKEALVLSYMQGADYIEQDLVATKDEQLIVLHDIHLETVTNVELLYPSRKRSDGRYYVIDFTLKELRRLQVHERTDANGKRVFPERYAGSGYFSIATFEEHIELIKELNKRFGTNTGFYPEIKSPEFHLSEGIDITKITLDVLNKHGLNSREANIYVQCFYPPSLKRIRQEFKSKVKLVQLLAENDWQESSANYDALKSQQGIEEVAQYADGIGPWLPQIFEDGHGKPKALLNYAKAAQLTIHPYTYRQDALFGNMSDEAYFNRIRSSGVDGLFTDHILPFMKLDKVP</sequence>
<dbReference type="NCBIfam" id="NF008354">
    <property type="entry name" value="PRK11143.1"/>
    <property type="match status" value="1"/>
</dbReference>
<gene>
    <name evidence="8" type="primary">glpQ</name>
    <name evidence="8" type="ORF">ACFOHL_02980</name>
</gene>
<keyword evidence="9" id="KW-1185">Reference proteome</keyword>
<dbReference type="PANTHER" id="PTHR43620">
    <property type="entry name" value="GLYCEROPHOSPHORYL DIESTER PHOSPHODIESTERASE"/>
    <property type="match status" value="1"/>
</dbReference>
<dbReference type="EMBL" id="JBHRSW010000005">
    <property type="protein sequence ID" value="MFC3120575.1"/>
    <property type="molecule type" value="Genomic_DNA"/>
</dbReference>
<evidence type="ECO:0000259" key="7">
    <source>
        <dbReference type="PROSITE" id="PS51704"/>
    </source>
</evidence>
<evidence type="ECO:0000256" key="1">
    <source>
        <dbReference type="ARBA" id="ARBA00007277"/>
    </source>
</evidence>
<dbReference type="EC" id="3.1.4.46" evidence="2"/>
<dbReference type="GO" id="GO:0008889">
    <property type="term" value="F:glycerophosphodiester phosphodiesterase activity"/>
    <property type="evidence" value="ECO:0007669"/>
    <property type="project" value="UniProtKB-EC"/>
</dbReference>
<evidence type="ECO:0000313" key="9">
    <source>
        <dbReference type="Proteomes" id="UP001595478"/>
    </source>
</evidence>
<evidence type="ECO:0000256" key="3">
    <source>
        <dbReference type="ARBA" id="ARBA00022729"/>
    </source>
</evidence>
<dbReference type="Gene3D" id="3.20.20.190">
    <property type="entry name" value="Phosphatidylinositol (PI) phosphodiesterase"/>
    <property type="match status" value="1"/>
</dbReference>
<comment type="similarity">
    <text evidence="1">Belongs to the glycerophosphoryl diester phosphodiesterase family.</text>
</comment>
<name>A0ABV7FN64_9ALTE</name>
<comment type="caution">
    <text evidence="8">The sequence shown here is derived from an EMBL/GenBank/DDBJ whole genome shotgun (WGS) entry which is preliminary data.</text>
</comment>
<dbReference type="SUPFAM" id="SSF51695">
    <property type="entry name" value="PLC-like phosphodiesterases"/>
    <property type="match status" value="1"/>
</dbReference>
<dbReference type="InterPro" id="IPR017946">
    <property type="entry name" value="PLC-like_Pdiesterase_TIM-brl"/>
</dbReference>
<dbReference type="PANTHER" id="PTHR43620:SF7">
    <property type="entry name" value="GLYCEROPHOSPHODIESTER PHOSPHODIESTERASE GDPD5-RELATED"/>
    <property type="match status" value="1"/>
</dbReference>
<evidence type="ECO:0000256" key="6">
    <source>
        <dbReference type="ARBA" id="ARBA00047512"/>
    </source>
</evidence>
<evidence type="ECO:0000256" key="5">
    <source>
        <dbReference type="ARBA" id="ARBA00022801"/>
    </source>
</evidence>
<dbReference type="Proteomes" id="UP001595478">
    <property type="component" value="Unassembled WGS sequence"/>
</dbReference>
<comment type="catalytic activity">
    <reaction evidence="6">
        <text>a sn-glycero-3-phosphodiester + H2O = an alcohol + sn-glycerol 3-phosphate + H(+)</text>
        <dbReference type="Rhea" id="RHEA:12969"/>
        <dbReference type="ChEBI" id="CHEBI:15377"/>
        <dbReference type="ChEBI" id="CHEBI:15378"/>
        <dbReference type="ChEBI" id="CHEBI:30879"/>
        <dbReference type="ChEBI" id="CHEBI:57597"/>
        <dbReference type="ChEBI" id="CHEBI:83408"/>
        <dbReference type="EC" id="3.1.4.46"/>
    </reaction>
</comment>
<evidence type="ECO:0000256" key="4">
    <source>
        <dbReference type="ARBA" id="ARBA00022798"/>
    </source>
</evidence>
<feature type="domain" description="GP-PDE" evidence="7">
    <location>
        <begin position="23"/>
        <end position="323"/>
    </location>
</feature>
<evidence type="ECO:0000313" key="8">
    <source>
        <dbReference type="EMBL" id="MFC3120575.1"/>
    </source>
</evidence>
<keyword evidence="3" id="KW-0732">Signal</keyword>
<organism evidence="8 9">
    <name type="scientific">Agaribacter flavus</name>
    <dbReference type="NCBI Taxonomy" id="1902781"/>
    <lineage>
        <taxon>Bacteria</taxon>
        <taxon>Pseudomonadati</taxon>
        <taxon>Pseudomonadota</taxon>
        <taxon>Gammaproteobacteria</taxon>
        <taxon>Alteromonadales</taxon>
        <taxon>Alteromonadaceae</taxon>
        <taxon>Agaribacter</taxon>
    </lineage>
</organism>
<proteinExistence type="inferred from homology"/>
<evidence type="ECO:0000256" key="2">
    <source>
        <dbReference type="ARBA" id="ARBA00012247"/>
    </source>
</evidence>